<dbReference type="SUPFAM" id="SSF46785">
    <property type="entry name" value="Winged helix' DNA-binding domain"/>
    <property type="match status" value="1"/>
</dbReference>
<dbReference type="InterPro" id="IPR000835">
    <property type="entry name" value="HTH_MarR-typ"/>
</dbReference>
<organism evidence="5 6">
    <name type="scientific">Enterococcus hermanniensis</name>
    <dbReference type="NCBI Taxonomy" id="249189"/>
    <lineage>
        <taxon>Bacteria</taxon>
        <taxon>Bacillati</taxon>
        <taxon>Bacillota</taxon>
        <taxon>Bacilli</taxon>
        <taxon>Lactobacillales</taxon>
        <taxon>Enterococcaceae</taxon>
        <taxon>Enterococcus</taxon>
    </lineage>
</organism>
<dbReference type="InterPro" id="IPR036388">
    <property type="entry name" value="WH-like_DNA-bd_sf"/>
</dbReference>
<protein>
    <recommendedName>
        <fullName evidence="4">HTH marR-type domain-containing protein</fullName>
    </recommendedName>
</protein>
<dbReference type="Gene3D" id="1.10.10.10">
    <property type="entry name" value="Winged helix-like DNA-binding domain superfamily/Winged helix DNA-binding domain"/>
    <property type="match status" value="1"/>
</dbReference>
<evidence type="ECO:0000313" key="6">
    <source>
        <dbReference type="Proteomes" id="UP000182077"/>
    </source>
</evidence>
<dbReference type="PANTHER" id="PTHR42756:SF1">
    <property type="entry name" value="TRANSCRIPTIONAL REPRESSOR OF EMRAB OPERON"/>
    <property type="match status" value="1"/>
</dbReference>
<dbReference type="PRINTS" id="PR00598">
    <property type="entry name" value="HTHMARR"/>
</dbReference>
<gene>
    <name evidence="5" type="ORF">RV04_GL001112</name>
</gene>
<evidence type="ECO:0000256" key="2">
    <source>
        <dbReference type="ARBA" id="ARBA00023125"/>
    </source>
</evidence>
<dbReference type="AlphaFoldDB" id="A0A1L8TRK5"/>
<sequence>MVTMKTNQDTLSENIYLVNLMQQDFIDTRLKKIGLTAHQARTLNYIGFNPGVIQKKLANYLGKQDATVTNILKVLEKKDYIERKIPVDNERQKNLFLTGRGLELTKEIQQIFADLNNHVTNLLDKEEQYQLKKLLKKIQ</sequence>
<dbReference type="PROSITE" id="PS50995">
    <property type="entry name" value="HTH_MARR_2"/>
    <property type="match status" value="1"/>
</dbReference>
<feature type="domain" description="HTH marR-type" evidence="4">
    <location>
        <begin position="8"/>
        <end position="139"/>
    </location>
</feature>
<dbReference type="GO" id="GO:0003700">
    <property type="term" value="F:DNA-binding transcription factor activity"/>
    <property type="evidence" value="ECO:0007669"/>
    <property type="project" value="InterPro"/>
</dbReference>
<accession>A0A1L8TRK5</accession>
<dbReference type="Proteomes" id="UP000182077">
    <property type="component" value="Unassembled WGS sequence"/>
</dbReference>
<keyword evidence="2" id="KW-0238">DNA-binding</keyword>
<comment type="caution">
    <text evidence="5">The sequence shown here is derived from an EMBL/GenBank/DDBJ whole genome shotgun (WGS) entry which is preliminary data.</text>
</comment>
<keyword evidence="3" id="KW-0804">Transcription</keyword>
<keyword evidence="1" id="KW-0805">Transcription regulation</keyword>
<evidence type="ECO:0000259" key="4">
    <source>
        <dbReference type="PROSITE" id="PS50995"/>
    </source>
</evidence>
<dbReference type="InterPro" id="IPR036390">
    <property type="entry name" value="WH_DNA-bd_sf"/>
</dbReference>
<evidence type="ECO:0000313" key="5">
    <source>
        <dbReference type="EMBL" id="OJG46684.1"/>
    </source>
</evidence>
<dbReference type="GO" id="GO:0003677">
    <property type="term" value="F:DNA binding"/>
    <property type="evidence" value="ECO:0007669"/>
    <property type="project" value="UniProtKB-KW"/>
</dbReference>
<dbReference type="STRING" id="249189.RV04_GL001112"/>
<dbReference type="SMART" id="SM00347">
    <property type="entry name" value="HTH_MARR"/>
    <property type="match status" value="1"/>
</dbReference>
<reference evidence="5 6" key="1">
    <citation type="submission" date="2014-12" db="EMBL/GenBank/DDBJ databases">
        <title>Draft genome sequences of 29 type strains of Enterococci.</title>
        <authorList>
            <person name="Zhong Z."/>
            <person name="Sun Z."/>
            <person name="Liu W."/>
            <person name="Zhang W."/>
            <person name="Zhang H."/>
        </authorList>
    </citation>
    <scope>NUCLEOTIDE SEQUENCE [LARGE SCALE GENOMIC DNA]</scope>
    <source>
        <strain evidence="5 6">DSM 17122</strain>
    </source>
</reference>
<dbReference type="EMBL" id="JXKQ01000002">
    <property type="protein sequence ID" value="OJG46684.1"/>
    <property type="molecule type" value="Genomic_DNA"/>
</dbReference>
<evidence type="ECO:0000256" key="1">
    <source>
        <dbReference type="ARBA" id="ARBA00023015"/>
    </source>
</evidence>
<dbReference type="Pfam" id="PF12802">
    <property type="entry name" value="MarR_2"/>
    <property type="match status" value="1"/>
</dbReference>
<evidence type="ECO:0000256" key="3">
    <source>
        <dbReference type="ARBA" id="ARBA00023163"/>
    </source>
</evidence>
<keyword evidence="6" id="KW-1185">Reference proteome</keyword>
<name>A0A1L8TRK5_9ENTE</name>
<dbReference type="PANTHER" id="PTHR42756">
    <property type="entry name" value="TRANSCRIPTIONAL REGULATOR, MARR"/>
    <property type="match status" value="1"/>
</dbReference>
<proteinExistence type="predicted"/>